<reference evidence="2" key="2">
    <citation type="journal article" date="2019" name="Genome Biol. Evol.">
        <title>Day and night: Metabolic profiles and evolutionary relationships of six axenic non-marine cyanobacteria.</title>
        <authorList>
            <person name="Will S.E."/>
            <person name="Henke P."/>
            <person name="Boedeker C."/>
            <person name="Huang S."/>
            <person name="Brinkmann H."/>
            <person name="Rohde M."/>
            <person name="Jarek M."/>
            <person name="Friedl T."/>
            <person name="Seufert S."/>
            <person name="Schumacher M."/>
            <person name="Overmann J."/>
            <person name="Neumann-Schaal M."/>
            <person name="Petersen J."/>
        </authorList>
    </citation>
    <scope>NUCLEOTIDE SEQUENCE [LARGE SCALE GENOMIC DNA]</scope>
    <source>
        <strain evidence="2">PCC 7102</strain>
    </source>
</reference>
<reference evidence="2" key="1">
    <citation type="submission" date="2018-12" db="EMBL/GenBank/DDBJ databases">
        <authorList>
            <person name="Will S."/>
            <person name="Neumann-Schaal M."/>
            <person name="Henke P."/>
        </authorList>
    </citation>
    <scope>NUCLEOTIDE SEQUENCE</scope>
    <source>
        <strain evidence="2">PCC 7102</strain>
    </source>
</reference>
<sequence length="96" mass="10753">MSKRKKQVTIRGESVDIVERLSVITGLTHRHVVELLLRKYGKELELWVGVPLLSSVSIEEIREPTPALLPAPTQHYPEPTISLPKDPGKGLKPIQL</sequence>
<dbReference type="AlphaFoldDB" id="A0A433VI14"/>
<gene>
    <name evidence="2" type="ORF">DSM106972_037500</name>
</gene>
<protein>
    <submittedName>
        <fullName evidence="2">Uncharacterized protein</fullName>
    </submittedName>
</protein>
<dbReference type="Proteomes" id="UP000271624">
    <property type="component" value="Unassembled WGS sequence"/>
</dbReference>
<evidence type="ECO:0000313" key="3">
    <source>
        <dbReference type="Proteomes" id="UP000271624"/>
    </source>
</evidence>
<feature type="region of interest" description="Disordered" evidence="1">
    <location>
        <begin position="68"/>
        <end position="96"/>
    </location>
</feature>
<dbReference type="OrthoDB" id="517131at2"/>
<dbReference type="EMBL" id="RSCL01000008">
    <property type="protein sequence ID" value="RUT05743.1"/>
    <property type="molecule type" value="Genomic_DNA"/>
</dbReference>
<evidence type="ECO:0000313" key="2">
    <source>
        <dbReference type="EMBL" id="RUT05743.1"/>
    </source>
</evidence>
<keyword evidence="3" id="KW-1185">Reference proteome</keyword>
<comment type="caution">
    <text evidence="2">The sequence shown here is derived from an EMBL/GenBank/DDBJ whole genome shotgun (WGS) entry which is preliminary data.</text>
</comment>
<organism evidence="2 3">
    <name type="scientific">Dulcicalothrix desertica PCC 7102</name>
    <dbReference type="NCBI Taxonomy" id="232991"/>
    <lineage>
        <taxon>Bacteria</taxon>
        <taxon>Bacillati</taxon>
        <taxon>Cyanobacteriota</taxon>
        <taxon>Cyanophyceae</taxon>
        <taxon>Nostocales</taxon>
        <taxon>Calotrichaceae</taxon>
        <taxon>Dulcicalothrix</taxon>
    </lineage>
</organism>
<evidence type="ECO:0000256" key="1">
    <source>
        <dbReference type="SAM" id="MobiDB-lite"/>
    </source>
</evidence>
<accession>A0A433VI14</accession>
<dbReference type="RefSeq" id="WP_127082189.1">
    <property type="nucleotide sequence ID" value="NZ_RSCL01000008.1"/>
</dbReference>
<proteinExistence type="predicted"/>
<name>A0A433VI14_9CYAN</name>